<dbReference type="Pfam" id="PF06140">
    <property type="entry name" value="Ifi-6-16"/>
    <property type="match status" value="1"/>
</dbReference>
<reference evidence="7" key="2">
    <citation type="submission" date="2025-09" db="UniProtKB">
        <authorList>
            <consortium name="Ensembl"/>
        </authorList>
    </citation>
    <scope>IDENTIFICATION</scope>
</reference>
<reference evidence="7" key="1">
    <citation type="submission" date="2025-08" db="UniProtKB">
        <authorList>
            <consortium name="Ensembl"/>
        </authorList>
    </citation>
    <scope>IDENTIFICATION</scope>
</reference>
<evidence type="ECO:0000313" key="7">
    <source>
        <dbReference type="Ensembl" id="ENSOMEP00000015284.1"/>
    </source>
</evidence>
<dbReference type="InterPro" id="IPR038213">
    <property type="entry name" value="IFI6/IFI27-like_sf"/>
</dbReference>
<dbReference type="PaxDb" id="30732-ENSOMEP00000015284"/>
<feature type="transmembrane region" description="Helical" evidence="6">
    <location>
        <begin position="32"/>
        <end position="52"/>
    </location>
</feature>
<evidence type="ECO:0000256" key="2">
    <source>
        <dbReference type="ARBA" id="ARBA00007262"/>
    </source>
</evidence>
<keyword evidence="8" id="KW-1185">Reference proteome</keyword>
<keyword evidence="5 6" id="KW-0472">Membrane</keyword>
<dbReference type="GeneTree" id="ENSGT01000000215825"/>
<organism evidence="7 8">
    <name type="scientific">Oryzias melastigma</name>
    <name type="common">Marine medaka</name>
    <dbReference type="NCBI Taxonomy" id="30732"/>
    <lineage>
        <taxon>Eukaryota</taxon>
        <taxon>Metazoa</taxon>
        <taxon>Chordata</taxon>
        <taxon>Craniata</taxon>
        <taxon>Vertebrata</taxon>
        <taxon>Euteleostomi</taxon>
        <taxon>Actinopterygii</taxon>
        <taxon>Neopterygii</taxon>
        <taxon>Teleostei</taxon>
        <taxon>Neoteleostei</taxon>
        <taxon>Acanthomorphata</taxon>
        <taxon>Ovalentaria</taxon>
        <taxon>Atherinomorphae</taxon>
        <taxon>Beloniformes</taxon>
        <taxon>Adrianichthyidae</taxon>
        <taxon>Oryziinae</taxon>
        <taxon>Oryzias</taxon>
    </lineage>
</organism>
<protein>
    <submittedName>
        <fullName evidence="7">Uncharacterized protein</fullName>
    </submittedName>
</protein>
<keyword evidence="4 6" id="KW-1133">Transmembrane helix</keyword>
<feature type="transmembrane region" description="Helical" evidence="6">
    <location>
        <begin position="59"/>
        <end position="78"/>
    </location>
</feature>
<name>A0A3B3CCE6_ORYME</name>
<dbReference type="GO" id="GO:0016020">
    <property type="term" value="C:membrane"/>
    <property type="evidence" value="ECO:0007669"/>
    <property type="project" value="UniProtKB-SubCell"/>
</dbReference>
<accession>A0A3B3CCE6</accession>
<proteinExistence type="inferred from homology"/>
<evidence type="ECO:0000256" key="4">
    <source>
        <dbReference type="ARBA" id="ARBA00022989"/>
    </source>
</evidence>
<evidence type="ECO:0000256" key="5">
    <source>
        <dbReference type="ARBA" id="ARBA00023136"/>
    </source>
</evidence>
<evidence type="ECO:0000256" key="6">
    <source>
        <dbReference type="SAM" id="Phobius"/>
    </source>
</evidence>
<evidence type="ECO:0000313" key="8">
    <source>
        <dbReference type="Proteomes" id="UP000261560"/>
    </source>
</evidence>
<dbReference type="InterPro" id="IPR009311">
    <property type="entry name" value="IFI6/IFI27-like"/>
</dbReference>
<sequence length="107" mass="11087">MYFILKKKCFICIFFACSTGKAVLIGGGGVAAVVLTPAVIAALGFSATGIVAGSIAAKLMALLSGGWPGLIALLQSFGTLNVKLFNRPLTFGWLKSVNLDLHVRSAT</sequence>
<dbReference type="Proteomes" id="UP000261560">
    <property type="component" value="Unplaced"/>
</dbReference>
<evidence type="ECO:0000256" key="3">
    <source>
        <dbReference type="ARBA" id="ARBA00022692"/>
    </source>
</evidence>
<comment type="similarity">
    <text evidence="2">Belongs to the IFI6/IFI27 family.</text>
</comment>
<evidence type="ECO:0000256" key="1">
    <source>
        <dbReference type="ARBA" id="ARBA00004141"/>
    </source>
</evidence>
<keyword evidence="3 6" id="KW-0812">Transmembrane</keyword>
<dbReference type="AlphaFoldDB" id="A0A3B3CCE6"/>
<comment type="subcellular location">
    <subcellularLocation>
        <location evidence="1">Membrane</location>
        <topology evidence="1">Multi-pass membrane protein</topology>
    </subcellularLocation>
</comment>
<dbReference type="Gene3D" id="6.10.110.10">
    <property type="match status" value="1"/>
</dbReference>
<dbReference type="Ensembl" id="ENSOMET00000023405.1">
    <property type="protein sequence ID" value="ENSOMEP00000015284.1"/>
    <property type="gene ID" value="ENSOMEG00000016850.1"/>
</dbReference>